<comment type="catalytic activity">
    <reaction evidence="27">
        <text>tert-butyl hydroperoxide + 2 glutathione = tert-butanol + glutathione disulfide + H2O</text>
        <dbReference type="Rhea" id="RHEA:69412"/>
        <dbReference type="ChEBI" id="CHEBI:15377"/>
        <dbReference type="ChEBI" id="CHEBI:45895"/>
        <dbReference type="ChEBI" id="CHEBI:57925"/>
        <dbReference type="ChEBI" id="CHEBI:58297"/>
        <dbReference type="ChEBI" id="CHEBI:64090"/>
    </reaction>
    <physiologicalReaction direction="left-to-right" evidence="27">
        <dbReference type="Rhea" id="RHEA:69413"/>
    </physiologicalReaction>
</comment>
<evidence type="ECO:0000256" key="25">
    <source>
        <dbReference type="ARBA" id="ARBA00048454"/>
    </source>
</evidence>
<dbReference type="GO" id="GO:0005789">
    <property type="term" value="C:endoplasmic reticulum membrane"/>
    <property type="evidence" value="ECO:0007669"/>
    <property type="project" value="UniProtKB-SubCell"/>
</dbReference>
<comment type="caution">
    <text evidence="36">The sequence shown here is derived from an EMBL/GenBank/DDBJ whole genome shotgun (WGS) entry which is preliminary data.</text>
</comment>
<feature type="domain" description="Cyclic nucleotide-binding" evidence="33">
    <location>
        <begin position="418"/>
        <end position="545"/>
    </location>
</feature>
<gene>
    <name evidence="36" type="ORF">AMELA_G00203620</name>
</gene>
<dbReference type="Pfam" id="PF24179">
    <property type="entry name" value="NTE_Ploop"/>
    <property type="match status" value="1"/>
</dbReference>
<keyword evidence="4 31" id="KW-0813">Transport</keyword>
<evidence type="ECO:0000256" key="22">
    <source>
        <dbReference type="ARBA" id="ARBA00036755"/>
    </source>
</evidence>
<feature type="region of interest" description="Disordered" evidence="32">
    <location>
        <begin position="1515"/>
        <end position="1572"/>
    </location>
</feature>
<evidence type="ECO:0000256" key="16">
    <source>
        <dbReference type="ARBA" id="ARBA00023136"/>
    </source>
</evidence>
<dbReference type="CDD" id="cd00038">
    <property type="entry name" value="CAP_ED"/>
    <property type="match status" value="3"/>
</dbReference>
<dbReference type="SFLD" id="SFLDG00358">
    <property type="entry name" value="Main_(cytGST)"/>
    <property type="match status" value="1"/>
</dbReference>
<evidence type="ECO:0000259" key="33">
    <source>
        <dbReference type="PROSITE" id="PS50042"/>
    </source>
</evidence>
<accession>A0A7J6A2F8</accession>
<evidence type="ECO:0000256" key="20">
    <source>
        <dbReference type="ARBA" id="ARBA00023303"/>
    </source>
</evidence>
<keyword evidence="19 31" id="KW-0868">Chloride</keyword>
<dbReference type="InterPro" id="IPR016035">
    <property type="entry name" value="Acyl_Trfase/lysoPLipase"/>
</dbReference>
<keyword evidence="8 30" id="KW-0378">Hydrolase</keyword>
<evidence type="ECO:0000313" key="37">
    <source>
        <dbReference type="Proteomes" id="UP000593565"/>
    </source>
</evidence>
<dbReference type="Pfam" id="PF22441">
    <property type="entry name" value="CLIC-like_N"/>
    <property type="match status" value="1"/>
</dbReference>
<feature type="active site" description="Nucleophile" evidence="30">
    <location>
        <position position="1200"/>
    </location>
</feature>
<evidence type="ECO:0000256" key="19">
    <source>
        <dbReference type="ARBA" id="ARBA00023214"/>
    </source>
</evidence>
<dbReference type="PROSITE" id="PS50405">
    <property type="entry name" value="GST_CTER"/>
    <property type="match status" value="1"/>
</dbReference>
<feature type="domain" description="Cyclic nucleotide-binding" evidence="33">
    <location>
        <begin position="769"/>
        <end position="803"/>
    </location>
</feature>
<dbReference type="CDD" id="cd03061">
    <property type="entry name" value="GST_N_CLIC"/>
    <property type="match status" value="1"/>
</dbReference>
<dbReference type="PROSITE" id="PS50042">
    <property type="entry name" value="CNMP_BINDING_3"/>
    <property type="match status" value="3"/>
</dbReference>
<evidence type="ECO:0000256" key="3">
    <source>
        <dbReference type="ARBA" id="ARBA00007655"/>
    </source>
</evidence>
<evidence type="ECO:0000259" key="35">
    <source>
        <dbReference type="PROSITE" id="PS51635"/>
    </source>
</evidence>
<evidence type="ECO:0000256" key="30">
    <source>
        <dbReference type="PROSITE-ProRule" id="PRU01161"/>
    </source>
</evidence>
<keyword evidence="18 31" id="KW-0869">Chloride channel</keyword>
<dbReference type="Gene3D" id="3.40.1090.10">
    <property type="entry name" value="Cytosolic phospholipase A2 catalytic domain"/>
    <property type="match status" value="1"/>
</dbReference>
<evidence type="ECO:0000256" key="5">
    <source>
        <dbReference type="ARBA" id="ARBA00022490"/>
    </source>
</evidence>
<keyword evidence="12 31" id="KW-1133">Transmembrane helix</keyword>
<organism evidence="36 37">
    <name type="scientific">Ameiurus melas</name>
    <name type="common">Black bullhead</name>
    <name type="synonym">Silurus melas</name>
    <dbReference type="NCBI Taxonomy" id="219545"/>
    <lineage>
        <taxon>Eukaryota</taxon>
        <taxon>Metazoa</taxon>
        <taxon>Chordata</taxon>
        <taxon>Craniata</taxon>
        <taxon>Vertebrata</taxon>
        <taxon>Euteleostomi</taxon>
        <taxon>Actinopterygii</taxon>
        <taxon>Neopterygii</taxon>
        <taxon>Teleostei</taxon>
        <taxon>Ostariophysi</taxon>
        <taxon>Siluriformes</taxon>
        <taxon>Ictaluridae</taxon>
        <taxon>Ameiurus</taxon>
    </lineage>
</organism>
<keyword evidence="13" id="KW-0560">Oxidoreductase</keyword>
<keyword evidence="17" id="KW-1015">Disulfide bond</keyword>
<dbReference type="SUPFAM" id="SSF47616">
    <property type="entry name" value="GST C-terminal domain-like"/>
    <property type="match status" value="1"/>
</dbReference>
<dbReference type="SUPFAM" id="SSF51206">
    <property type="entry name" value="cAMP-binding domain-like"/>
    <property type="match status" value="3"/>
</dbReference>
<dbReference type="InterPro" id="IPR036249">
    <property type="entry name" value="Thioredoxin-like_sf"/>
</dbReference>
<keyword evidence="20 31" id="KW-0407">Ion channel</keyword>
<feature type="active site" description="Proton acceptor" evidence="30">
    <location>
        <position position="1320"/>
    </location>
</feature>
<dbReference type="GO" id="GO:0005254">
    <property type="term" value="F:chloride channel activity"/>
    <property type="evidence" value="ECO:0007669"/>
    <property type="project" value="UniProtKB-KW"/>
</dbReference>
<dbReference type="PANTHER" id="PTHR14226:SF23">
    <property type="entry name" value="PATATIN-LIKE PHOSPHOLIPASE DOMAIN-CONTAINING PROTEIN 7"/>
    <property type="match status" value="1"/>
</dbReference>
<dbReference type="CDD" id="cd07225">
    <property type="entry name" value="Pat_PNPLA6_PNPLA7"/>
    <property type="match status" value="1"/>
</dbReference>
<comment type="catalytic activity">
    <reaction evidence="26">
        <text>1-hexadecanoyl-sn-glycero-3-phosphocholine + H2O = sn-glycerol 3-phosphocholine + hexadecanoate + H(+)</text>
        <dbReference type="Rhea" id="RHEA:40435"/>
        <dbReference type="ChEBI" id="CHEBI:7896"/>
        <dbReference type="ChEBI" id="CHEBI:15377"/>
        <dbReference type="ChEBI" id="CHEBI:15378"/>
        <dbReference type="ChEBI" id="CHEBI:16870"/>
        <dbReference type="ChEBI" id="CHEBI:72998"/>
    </reaction>
    <physiologicalReaction direction="left-to-right" evidence="26">
        <dbReference type="Rhea" id="RHEA:40436"/>
    </physiologicalReaction>
</comment>
<comment type="catalytic activity">
    <reaction evidence="25">
        <text>a 1-acyl-sn-glycero-3-phosphocholine + H2O = sn-glycerol 3-phosphocholine + a fatty acid + H(+)</text>
        <dbReference type="Rhea" id="RHEA:15177"/>
        <dbReference type="ChEBI" id="CHEBI:15377"/>
        <dbReference type="ChEBI" id="CHEBI:15378"/>
        <dbReference type="ChEBI" id="CHEBI:16870"/>
        <dbReference type="ChEBI" id="CHEBI:28868"/>
        <dbReference type="ChEBI" id="CHEBI:58168"/>
        <dbReference type="EC" id="3.1.1.5"/>
    </reaction>
    <physiologicalReaction direction="left-to-right" evidence="25">
        <dbReference type="Rhea" id="RHEA:15178"/>
    </physiologicalReaction>
</comment>
<dbReference type="PRINTS" id="PR01263">
    <property type="entry name" value="INTCLCHANNEL"/>
</dbReference>
<keyword evidence="14 31" id="KW-0406">Ion transport</keyword>
<dbReference type="EMBL" id="JAAGNN010000018">
    <property type="protein sequence ID" value="KAF4077052.1"/>
    <property type="molecule type" value="Genomic_DNA"/>
</dbReference>
<evidence type="ECO:0000256" key="2">
    <source>
        <dbReference type="ARBA" id="ARBA00006636"/>
    </source>
</evidence>
<evidence type="ECO:0000256" key="4">
    <source>
        <dbReference type="ARBA" id="ARBA00022448"/>
    </source>
</evidence>
<dbReference type="GO" id="GO:0034707">
    <property type="term" value="C:chloride channel complex"/>
    <property type="evidence" value="ECO:0007669"/>
    <property type="project" value="UniProtKB-KW"/>
</dbReference>
<evidence type="ECO:0000256" key="18">
    <source>
        <dbReference type="ARBA" id="ARBA00023173"/>
    </source>
</evidence>
<comment type="subunit">
    <text evidence="29">Monomer. Interacts with TRAPPC2 and RYR2.</text>
</comment>
<evidence type="ECO:0000256" key="27">
    <source>
        <dbReference type="ARBA" id="ARBA00049530"/>
    </source>
</evidence>
<keyword evidence="16 31" id="KW-0472">Membrane</keyword>
<evidence type="ECO:0000256" key="26">
    <source>
        <dbReference type="ARBA" id="ARBA00048656"/>
    </source>
</evidence>
<sequence>MAEAPKIELFIKASDDGEGVGNCPFCQRLFMILWLKGVNFTLTTVDMKRAPEVLKDLAPGSQPPFLLYNEEVRTDTNKIEEFLEETLAPPQFPKLCCRYKESNSAGDDIFHKFSAYIKNPNPGLNDMLEKKFLKSLMKLDQYLLTPLPYELDKNPNVTQSTRSYLDGDSLTLADCNLLPKLHIVKIVCRKYRDFGIPAALTGLTKYLEKSYQRDEFRFTCPNDVEILLAYHSVAKYLNKISERRTTTEMDKYVGGSCTSPVLSAGIDFRARVQQFMEERMQTTMLTGMLIGAVVAVCLIGISVLFLYRRYKLASQQTGTPRYRFRKRDKVLFYGRKIMRKVQTLSSTPLSTSVSKHRPRKRPKVLSIARRILRIKKEPPTLQPKEPPPSLLEADLTEFDVQNSNLPSEVLYMLKNVRVLGHFEKPLFLELCRHMVFIELQEGEGLFKPGDDDDSIYVVQDGRLELRIHENDGTEPVVKDVLPGDSVHSLLSILDIITGYPAPYKTVSARAAARSTILRLPASAFEAVFEKYPETLVRVIQIIMVRLQRVTFLALHNYLGLTTELFNPERQAVPLTTVNSVIAEGSPSRVPRRPHYHAPLDEDYSQQGPADSTDSDGGKTASSENLSTVLRKPRSVSAPVDSTGVAGNDLSMAYERARVTLEDSLPSPVHYKSILKKTVTMHQAPSTVYHYTEGGGSTDVPPSKVGAIFQAAKKDLLGIFQLQDPSLLEGRVTLHQVKASSVVARQGDQEVSVQFVISGLLHVGGVCRSGQLAVLTGEPLIFSVHAQRDCTFLSISKTHFYEIMRAEPTVVLHVAHTVVRRMSPFVRQIDFALDWMAVEAGRAVYRQGDKSDSTFIVLSGRLRSVILKEDGKKELTGEYGRGDLIGVVEALTHQNRATTVHAVRDSELAKLPEGALSSIKRKFPQVVTRLIHLLGQKILQQVNGPLTARSLSLHTPSSKWDAGNPASNLSTVAVLPVSEEVPLTAFTLELQRSLIAIGPTLLLTSDIIKQRLGSAALDSVHEYRLSSWLGQQEDIHRIVLYQTDGSLTPWTQRCIRQADCIIIIGLGEQDPAVGELERMLEGSAVRAQKQLVLLHREDGPPPTGTAEWLNMRSWISRHLHLACPRRVFSKRSLPKLREMYQRVFQKPADRHSDFSRLARVLTGNAIALVLGGGGARGCSQVGVLRALHEAGIPVDLVGGTSIGSMMGALYAEERSYSRMRIRAREWAVEMTSVFKRILDLTYPITSMFSGASFNSSINAVFQNKQIEDLWIPYFNITTDITASTMRVHTDGSLWRYVRASMSLSGYLPPLCDPKDGHLLMDGGYINNLPADVARSMGAKVVIAIDVGSQDETNLTNYGDALSGWWLLWKRLNPLAEKVKVLNMAEIQTRLAYVCCVRQLESVKSSDYCEYIRPPINRYRTLEFGKFDEIAEVGYQHAKTVFDVWCRSGVVEKMLKDRRQEEFHNTHSNNMVTCPNASFTDLAEIVSRIEPVKQALKDEESDYHTDYEEELVGSALSDMEPTNYCSEHTEEELTADTDEELERDHSEDVSGACSSEPQHTTNPNNTPTVRERKV</sequence>
<comment type="domain">
    <text evidence="31">Members of this family may change from a globular, soluble state to a state where the N-terminal domain is inserted into the membrane and functions as chloride channel. A conformation change of the N-terminal domain is thought to expose hydrophobic surfaces that trigger membrane insertion.</text>
</comment>
<keyword evidence="6" id="KW-0597">Phosphoprotein</keyword>
<feature type="domain" description="GST C-terminal" evidence="34">
    <location>
        <begin position="69"/>
        <end position="236"/>
    </location>
</feature>
<dbReference type="CDD" id="cd10299">
    <property type="entry name" value="GST_C_CLIC3"/>
    <property type="match status" value="1"/>
</dbReference>
<evidence type="ECO:0000256" key="8">
    <source>
        <dbReference type="ARBA" id="ARBA00022801"/>
    </source>
</evidence>
<evidence type="ECO:0000256" key="14">
    <source>
        <dbReference type="ARBA" id="ARBA00023065"/>
    </source>
</evidence>
<comment type="catalytic activity">
    <reaction evidence="23">
        <text>1-(9Z-octadecenoyl)-sn-glycero-3-phosphocholine + H2O = sn-glycerol 3-phosphocholine + (9Z)-octadecenoate + H(+)</text>
        <dbReference type="Rhea" id="RHEA:40807"/>
        <dbReference type="ChEBI" id="CHEBI:15377"/>
        <dbReference type="ChEBI" id="CHEBI:15378"/>
        <dbReference type="ChEBI" id="CHEBI:16870"/>
        <dbReference type="ChEBI" id="CHEBI:28610"/>
        <dbReference type="ChEBI" id="CHEBI:30823"/>
    </reaction>
    <physiologicalReaction direction="left-to-right" evidence="23">
        <dbReference type="Rhea" id="RHEA:40808"/>
    </physiologicalReaction>
</comment>
<dbReference type="InterPro" id="IPR050301">
    <property type="entry name" value="NTE"/>
</dbReference>
<dbReference type="Pfam" id="PF00027">
    <property type="entry name" value="cNMP_binding"/>
    <property type="match status" value="2"/>
</dbReference>
<dbReference type="InterPro" id="IPR040079">
    <property type="entry name" value="Glutathione_S-Trfase"/>
</dbReference>
<reference evidence="36 37" key="1">
    <citation type="submission" date="2020-02" db="EMBL/GenBank/DDBJ databases">
        <title>A chromosome-scale genome assembly of the black bullhead catfish (Ameiurus melas).</title>
        <authorList>
            <person name="Wen M."/>
            <person name="Zham M."/>
            <person name="Cabau C."/>
            <person name="Klopp C."/>
            <person name="Donnadieu C."/>
            <person name="Roques C."/>
            <person name="Bouchez O."/>
            <person name="Lampietro C."/>
            <person name="Jouanno E."/>
            <person name="Herpin A."/>
            <person name="Louis A."/>
            <person name="Berthelot C."/>
            <person name="Parey E."/>
            <person name="Roest-Crollius H."/>
            <person name="Braasch I."/>
            <person name="Postlethwait J."/>
            <person name="Robinson-Rechavi M."/>
            <person name="Echchiki A."/>
            <person name="Begum T."/>
            <person name="Montfort J."/>
            <person name="Schartl M."/>
            <person name="Bobe J."/>
            <person name="Guiguen Y."/>
        </authorList>
    </citation>
    <scope>NUCLEOTIDE SEQUENCE [LARGE SCALE GENOMIC DNA]</scope>
    <source>
        <strain evidence="36">M_S1</strain>
        <tissue evidence="36">Blood</tissue>
    </source>
</reference>
<comment type="function">
    <text evidence="28">In the soluble state, catalyzes glutaredoxin-like thiol disulfide exchange reactions with reduced glutathione as electron donor. Displays weak glutathione peroxidase activity. Can insert into membranes and form chloride ion channels. Membrane insertion seems to be redox-regulated and may occur only under oxidizing conditions. Modulates the activity of RYR2 and inhibits calcium influx.</text>
</comment>
<evidence type="ECO:0000256" key="13">
    <source>
        <dbReference type="ARBA" id="ARBA00023002"/>
    </source>
</evidence>
<evidence type="ECO:0000256" key="10">
    <source>
        <dbReference type="ARBA" id="ARBA00022882"/>
    </source>
</evidence>
<dbReference type="InterPro" id="IPR002641">
    <property type="entry name" value="PNPLA_dom"/>
</dbReference>
<dbReference type="GO" id="GO:0016491">
    <property type="term" value="F:oxidoreductase activity"/>
    <property type="evidence" value="ECO:0007669"/>
    <property type="project" value="UniProtKB-KW"/>
</dbReference>
<feature type="short sequence motif" description="DGA/G" evidence="30">
    <location>
        <begin position="1320"/>
        <end position="1322"/>
    </location>
</feature>
<dbReference type="Pfam" id="PF01734">
    <property type="entry name" value="Patatin"/>
    <property type="match status" value="1"/>
</dbReference>
<dbReference type="PANTHER" id="PTHR14226">
    <property type="entry name" value="NEUROPATHY TARGET ESTERASE/SWISS CHEESE D.MELANOGASTER"/>
    <property type="match status" value="1"/>
</dbReference>
<evidence type="ECO:0000259" key="34">
    <source>
        <dbReference type="PROSITE" id="PS50405"/>
    </source>
</evidence>
<dbReference type="GO" id="GO:0004622">
    <property type="term" value="F:phosphatidylcholine lysophospholipase activity"/>
    <property type="evidence" value="ECO:0007669"/>
    <property type="project" value="UniProtKB-EC"/>
</dbReference>
<feature type="domain" description="PNPLA" evidence="35">
    <location>
        <begin position="1167"/>
        <end position="1333"/>
    </location>
</feature>
<keyword evidence="5 31" id="KW-0963">Cytoplasm</keyword>
<dbReference type="FunFam" id="1.20.1050.10:FF:000001">
    <property type="entry name" value="Chloride intracellular channel 2"/>
    <property type="match status" value="1"/>
</dbReference>
<comment type="similarity">
    <text evidence="2">Belongs to the NTE family.</text>
</comment>
<evidence type="ECO:0000256" key="32">
    <source>
        <dbReference type="SAM" id="MobiDB-lite"/>
    </source>
</evidence>
<dbReference type="GO" id="GO:0016042">
    <property type="term" value="P:lipid catabolic process"/>
    <property type="evidence" value="ECO:0007669"/>
    <property type="project" value="UniProtKB-UniRule"/>
</dbReference>
<dbReference type="InterPro" id="IPR018490">
    <property type="entry name" value="cNMP-bd_dom_sf"/>
</dbReference>
<dbReference type="SMART" id="SM00100">
    <property type="entry name" value="cNMP"/>
    <property type="match status" value="2"/>
</dbReference>
<keyword evidence="15 30" id="KW-0443">Lipid metabolism</keyword>
<evidence type="ECO:0000256" key="6">
    <source>
        <dbReference type="ARBA" id="ARBA00022553"/>
    </source>
</evidence>
<evidence type="ECO:0000313" key="36">
    <source>
        <dbReference type="EMBL" id="KAF4077052.1"/>
    </source>
</evidence>
<dbReference type="Proteomes" id="UP000593565">
    <property type="component" value="Unassembled WGS sequence"/>
</dbReference>
<dbReference type="FunFam" id="2.60.120.10:FF:000012">
    <property type="entry name" value="neuropathy target esterase isoform X2"/>
    <property type="match status" value="1"/>
</dbReference>
<dbReference type="Gene3D" id="1.20.1050.10">
    <property type="match status" value="1"/>
</dbReference>
<keyword evidence="9" id="KW-0256">Endoplasmic reticulum</keyword>
<comment type="subcellular location">
    <subcellularLocation>
        <location evidence="1">Endoplasmic reticulum membrane</location>
        <topology evidence="1">Single-pass type III membrane protein</topology>
    </subcellularLocation>
    <subcellularLocation>
        <location evidence="31">Membrane</location>
        <topology evidence="31">Single-pass membrane protein</topology>
    </subcellularLocation>
    <subcellularLocation>
        <location evidence="31">Cytoplasm</location>
    </subcellularLocation>
</comment>
<keyword evidence="10 31" id="KW-0851">Voltage-gated channel</keyword>
<comment type="catalytic activity">
    <reaction evidence="21">
        <text>chloride(in) = chloride(out)</text>
        <dbReference type="Rhea" id="RHEA:29823"/>
        <dbReference type="ChEBI" id="CHEBI:17996"/>
    </reaction>
</comment>
<feature type="short sequence motif" description="GXSXG" evidence="30">
    <location>
        <begin position="1198"/>
        <end position="1202"/>
    </location>
</feature>
<dbReference type="FunFam" id="3.40.1090.10:FF:000001">
    <property type="entry name" value="neuropathy target esterase isoform X2"/>
    <property type="match status" value="1"/>
</dbReference>
<evidence type="ECO:0000256" key="15">
    <source>
        <dbReference type="ARBA" id="ARBA00023098"/>
    </source>
</evidence>
<dbReference type="InterPro" id="IPR056556">
    <property type="entry name" value="NTE1_P-loop_dom"/>
</dbReference>
<dbReference type="InterPro" id="IPR053823">
    <property type="entry name" value="CLIC_N"/>
</dbReference>
<dbReference type="SUPFAM" id="SSF52833">
    <property type="entry name" value="Thioredoxin-like"/>
    <property type="match status" value="1"/>
</dbReference>
<evidence type="ECO:0000256" key="31">
    <source>
        <dbReference type="RuleBase" id="RU362009"/>
    </source>
</evidence>
<proteinExistence type="inferred from homology"/>
<dbReference type="InterPro" id="IPR002946">
    <property type="entry name" value="CLIC"/>
</dbReference>
<keyword evidence="7 31" id="KW-0812">Transmembrane</keyword>
<evidence type="ECO:0000256" key="23">
    <source>
        <dbReference type="ARBA" id="ARBA00047314"/>
    </source>
</evidence>
<evidence type="ECO:0000256" key="28">
    <source>
        <dbReference type="ARBA" id="ARBA00055840"/>
    </source>
</evidence>
<evidence type="ECO:0000256" key="17">
    <source>
        <dbReference type="ARBA" id="ARBA00023157"/>
    </source>
</evidence>
<dbReference type="Gene3D" id="2.60.120.10">
    <property type="entry name" value="Jelly Rolls"/>
    <property type="match status" value="3"/>
</dbReference>
<evidence type="ECO:0000256" key="24">
    <source>
        <dbReference type="ARBA" id="ARBA00048133"/>
    </source>
</evidence>
<keyword evidence="11 30" id="KW-0442">Lipid degradation</keyword>
<name>A0A7J6A2F8_AMEME</name>
<dbReference type="InterPro" id="IPR036282">
    <property type="entry name" value="Glutathione-S-Trfase_C_sf"/>
</dbReference>
<dbReference type="InterPro" id="IPR014710">
    <property type="entry name" value="RmlC-like_jellyroll"/>
</dbReference>
<dbReference type="FunFam" id="2.60.120.10:FF:000010">
    <property type="entry name" value="neuropathy target esterase isoform X1"/>
    <property type="match status" value="1"/>
</dbReference>
<protein>
    <recommendedName>
        <fullName evidence="31">Chloride intracellular channel protein</fullName>
    </recommendedName>
</protein>
<dbReference type="InterPro" id="IPR010987">
    <property type="entry name" value="Glutathione-S-Trfase_C-like"/>
</dbReference>
<evidence type="ECO:0000256" key="12">
    <source>
        <dbReference type="ARBA" id="ARBA00022989"/>
    </source>
</evidence>
<feature type="compositionally biased region" description="Acidic residues" evidence="32">
    <location>
        <begin position="1527"/>
        <end position="1539"/>
    </location>
</feature>
<dbReference type="SFLD" id="SFLDS00019">
    <property type="entry name" value="Glutathione_Transferase_(cytos"/>
    <property type="match status" value="1"/>
</dbReference>
<feature type="transmembrane region" description="Helical" evidence="31">
    <location>
        <begin position="285"/>
        <end position="307"/>
    </location>
</feature>
<feature type="short sequence motif" description="GXGXXG" evidence="30">
    <location>
        <begin position="1171"/>
        <end position="1176"/>
    </location>
</feature>
<evidence type="ECO:0000256" key="21">
    <source>
        <dbReference type="ARBA" id="ARBA00024167"/>
    </source>
</evidence>
<evidence type="ECO:0000256" key="7">
    <source>
        <dbReference type="ARBA" id="ARBA00022692"/>
    </source>
</evidence>
<dbReference type="SUPFAM" id="SSF52151">
    <property type="entry name" value="FabD/lysophospholipase-like"/>
    <property type="match status" value="1"/>
</dbReference>
<evidence type="ECO:0000256" key="1">
    <source>
        <dbReference type="ARBA" id="ARBA00004643"/>
    </source>
</evidence>
<evidence type="ECO:0000256" key="29">
    <source>
        <dbReference type="ARBA" id="ARBA00063949"/>
    </source>
</evidence>
<comment type="catalytic activity">
    <reaction evidence="22">
        <text>cumene hydroperoxide + 2 glutathione = 2-phenylpropan-2-ol + glutathione disulfide + H2O</text>
        <dbReference type="Rhea" id="RHEA:69651"/>
        <dbReference type="ChEBI" id="CHEBI:15377"/>
        <dbReference type="ChEBI" id="CHEBI:57925"/>
        <dbReference type="ChEBI" id="CHEBI:58297"/>
        <dbReference type="ChEBI" id="CHEBI:78673"/>
        <dbReference type="ChEBI" id="CHEBI:131607"/>
    </reaction>
    <physiologicalReaction direction="left-to-right" evidence="22">
        <dbReference type="Rhea" id="RHEA:69652"/>
    </physiologicalReaction>
</comment>
<dbReference type="InterPro" id="IPR000595">
    <property type="entry name" value="cNMP-bd_dom"/>
</dbReference>
<feature type="domain" description="Cyclic nucleotide-binding" evidence="33">
    <location>
        <begin position="831"/>
        <end position="936"/>
    </location>
</feature>
<dbReference type="PROSITE" id="PS51635">
    <property type="entry name" value="PNPLA"/>
    <property type="match status" value="1"/>
</dbReference>
<evidence type="ECO:0000256" key="11">
    <source>
        <dbReference type="ARBA" id="ARBA00022963"/>
    </source>
</evidence>
<comment type="catalytic activity">
    <reaction evidence="24">
        <text>1-hexadecanoyl-sn-glycero-3-phosphate + H2O = sn-glycerol 3-phosphate + hexadecanoate + H(+)</text>
        <dbReference type="Rhea" id="RHEA:49092"/>
        <dbReference type="ChEBI" id="CHEBI:7896"/>
        <dbReference type="ChEBI" id="CHEBI:15377"/>
        <dbReference type="ChEBI" id="CHEBI:15378"/>
        <dbReference type="ChEBI" id="CHEBI:57518"/>
        <dbReference type="ChEBI" id="CHEBI:57597"/>
    </reaction>
    <physiologicalReaction direction="left-to-right" evidence="24">
        <dbReference type="Rhea" id="RHEA:49093"/>
    </physiologicalReaction>
</comment>
<dbReference type="Gene3D" id="3.40.30.10">
    <property type="entry name" value="Glutaredoxin"/>
    <property type="match status" value="1"/>
</dbReference>
<feature type="region of interest" description="Disordered" evidence="32">
    <location>
        <begin position="583"/>
        <end position="642"/>
    </location>
</feature>
<evidence type="ECO:0000256" key="9">
    <source>
        <dbReference type="ARBA" id="ARBA00022824"/>
    </source>
</evidence>
<dbReference type="FunFam" id="3.40.30.10:FF:000069">
    <property type="entry name" value="Chloride intracellular channel 2"/>
    <property type="match status" value="1"/>
</dbReference>
<keyword evidence="37" id="KW-1185">Reference proteome</keyword>
<comment type="similarity">
    <text evidence="3 31">Belongs to the chloride channel CLIC family.</text>
</comment>